<gene>
    <name evidence="7" type="ORF">BU26DRAFT_418987</name>
</gene>
<evidence type="ECO:0008006" key="9">
    <source>
        <dbReference type="Google" id="ProtNLM"/>
    </source>
</evidence>
<evidence type="ECO:0000256" key="3">
    <source>
        <dbReference type="ARBA" id="ARBA00023125"/>
    </source>
</evidence>
<evidence type="ECO:0000313" key="7">
    <source>
        <dbReference type="EMBL" id="KAF2253652.1"/>
    </source>
</evidence>
<evidence type="ECO:0000313" key="8">
    <source>
        <dbReference type="Proteomes" id="UP000800094"/>
    </source>
</evidence>
<keyword evidence="2" id="KW-0805">Transcription regulation</keyword>
<proteinExistence type="predicted"/>
<evidence type="ECO:0000256" key="4">
    <source>
        <dbReference type="ARBA" id="ARBA00023163"/>
    </source>
</evidence>
<dbReference type="RefSeq" id="XP_033688656.1">
    <property type="nucleotide sequence ID" value="XM_033823280.1"/>
</dbReference>
<keyword evidence="8" id="KW-1185">Reference proteome</keyword>
<evidence type="ECO:0000256" key="1">
    <source>
        <dbReference type="ARBA" id="ARBA00004123"/>
    </source>
</evidence>
<dbReference type="GeneID" id="54576610"/>
<dbReference type="AlphaFoldDB" id="A0A6A6IUT4"/>
<keyword evidence="6" id="KW-0732">Signal</keyword>
<feature type="signal peptide" evidence="6">
    <location>
        <begin position="1"/>
        <end position="18"/>
    </location>
</feature>
<comment type="subcellular location">
    <subcellularLocation>
        <location evidence="1">Nucleus</location>
    </subcellularLocation>
</comment>
<dbReference type="GO" id="GO:0005634">
    <property type="term" value="C:nucleus"/>
    <property type="evidence" value="ECO:0007669"/>
    <property type="project" value="UniProtKB-SubCell"/>
</dbReference>
<organism evidence="7 8">
    <name type="scientific">Trematosphaeria pertusa</name>
    <dbReference type="NCBI Taxonomy" id="390896"/>
    <lineage>
        <taxon>Eukaryota</taxon>
        <taxon>Fungi</taxon>
        <taxon>Dikarya</taxon>
        <taxon>Ascomycota</taxon>
        <taxon>Pezizomycotina</taxon>
        <taxon>Dothideomycetes</taxon>
        <taxon>Pleosporomycetidae</taxon>
        <taxon>Pleosporales</taxon>
        <taxon>Massarineae</taxon>
        <taxon>Trematosphaeriaceae</taxon>
        <taxon>Trematosphaeria</taxon>
    </lineage>
</organism>
<evidence type="ECO:0000256" key="2">
    <source>
        <dbReference type="ARBA" id="ARBA00023015"/>
    </source>
</evidence>
<dbReference type="PANTHER" id="PTHR31845">
    <property type="entry name" value="FINGER DOMAIN PROTEIN, PUTATIVE-RELATED"/>
    <property type="match status" value="1"/>
</dbReference>
<evidence type="ECO:0000256" key="5">
    <source>
        <dbReference type="ARBA" id="ARBA00023242"/>
    </source>
</evidence>
<accession>A0A6A6IUT4</accession>
<dbReference type="GO" id="GO:0000981">
    <property type="term" value="F:DNA-binding transcription factor activity, RNA polymerase II-specific"/>
    <property type="evidence" value="ECO:0007669"/>
    <property type="project" value="TreeGrafter"/>
</dbReference>
<dbReference type="GO" id="GO:0000976">
    <property type="term" value="F:transcription cis-regulatory region binding"/>
    <property type="evidence" value="ECO:0007669"/>
    <property type="project" value="TreeGrafter"/>
</dbReference>
<dbReference type="Proteomes" id="UP000800094">
    <property type="component" value="Unassembled WGS sequence"/>
</dbReference>
<evidence type="ECO:0000256" key="6">
    <source>
        <dbReference type="SAM" id="SignalP"/>
    </source>
</evidence>
<sequence length="436" mass="48962">MYSSSPFLFWTIIAVVLSHPTTPEHLVQFNQIRESFLAQLGTEILRPPLPLQTIQALTYLIVWPFPAEQQIYDPSWLYCGTAVNAALYMGLQHSKPAGNLRSIGLATIENFVRSYPIPSEFAYQIMVQHTLAKFTTIVLENSQEIVSHSLVKLIDTELDGLKSRFPTPWTPRVEMAVLVAKIHLYTMTIIRMQLDLTSREILMKSGFSVALRIVYLSDQGLGFRSSDYGDLAPEVLQRTLPKNYFRALVLATVFLLRFFVLNIHASPEEQELARNHVAMAQRYLKAGSKGPADEKFRAARLLEALSRQQPVDLDTTKLRIDDRMGASLVYDAITTGQELRGAKPEIEEEGAEHHAENHISNHVAEPRQHEGGPSTMPLIQEPPPDMAVDVSNMGAFAGLDFSLPEDLWGDSVWGMFDTIAPSHAEHMQGQPIARYQ</sequence>
<dbReference type="CDD" id="cd12148">
    <property type="entry name" value="fungal_TF_MHR"/>
    <property type="match status" value="1"/>
</dbReference>
<name>A0A6A6IUT4_9PLEO</name>
<dbReference type="PANTHER" id="PTHR31845:SF21">
    <property type="entry name" value="REGULATORY PROTEIN LEU3"/>
    <property type="match status" value="1"/>
</dbReference>
<keyword evidence="4" id="KW-0804">Transcription</keyword>
<dbReference type="InterPro" id="IPR051089">
    <property type="entry name" value="prtT"/>
</dbReference>
<dbReference type="EMBL" id="ML987191">
    <property type="protein sequence ID" value="KAF2253652.1"/>
    <property type="molecule type" value="Genomic_DNA"/>
</dbReference>
<dbReference type="OrthoDB" id="3163292at2759"/>
<reference evidence="7" key="1">
    <citation type="journal article" date="2020" name="Stud. Mycol.">
        <title>101 Dothideomycetes genomes: a test case for predicting lifestyles and emergence of pathogens.</title>
        <authorList>
            <person name="Haridas S."/>
            <person name="Albert R."/>
            <person name="Binder M."/>
            <person name="Bloem J."/>
            <person name="Labutti K."/>
            <person name="Salamov A."/>
            <person name="Andreopoulos B."/>
            <person name="Baker S."/>
            <person name="Barry K."/>
            <person name="Bills G."/>
            <person name="Bluhm B."/>
            <person name="Cannon C."/>
            <person name="Castanera R."/>
            <person name="Culley D."/>
            <person name="Daum C."/>
            <person name="Ezra D."/>
            <person name="Gonzalez J."/>
            <person name="Henrissat B."/>
            <person name="Kuo A."/>
            <person name="Liang C."/>
            <person name="Lipzen A."/>
            <person name="Lutzoni F."/>
            <person name="Magnuson J."/>
            <person name="Mondo S."/>
            <person name="Nolan M."/>
            <person name="Ohm R."/>
            <person name="Pangilinan J."/>
            <person name="Park H.-J."/>
            <person name="Ramirez L."/>
            <person name="Alfaro M."/>
            <person name="Sun H."/>
            <person name="Tritt A."/>
            <person name="Yoshinaga Y."/>
            <person name="Zwiers L.-H."/>
            <person name="Turgeon B."/>
            <person name="Goodwin S."/>
            <person name="Spatafora J."/>
            <person name="Crous P."/>
            <person name="Grigoriev I."/>
        </authorList>
    </citation>
    <scope>NUCLEOTIDE SEQUENCE</scope>
    <source>
        <strain evidence="7">CBS 122368</strain>
    </source>
</reference>
<keyword evidence="3" id="KW-0238">DNA-binding</keyword>
<protein>
    <recommendedName>
        <fullName evidence="9">Transcription factor domain-containing protein</fullName>
    </recommendedName>
</protein>
<keyword evidence="5" id="KW-0539">Nucleus</keyword>
<feature type="chain" id="PRO_5025534121" description="Transcription factor domain-containing protein" evidence="6">
    <location>
        <begin position="19"/>
        <end position="436"/>
    </location>
</feature>